<proteinExistence type="predicted"/>
<dbReference type="PANTHER" id="PTHR47414">
    <property type="entry name" value="PEPTIDYL-PROLYL CIS-TRANS ISOMERASE FKBP20-2, CHLOROPLASTIC"/>
    <property type="match status" value="1"/>
</dbReference>
<feature type="compositionally biased region" description="Basic and acidic residues" evidence="1">
    <location>
        <begin position="71"/>
        <end position="87"/>
    </location>
</feature>
<feature type="region of interest" description="Disordered" evidence="1">
    <location>
        <begin position="63"/>
        <end position="97"/>
    </location>
</feature>
<dbReference type="PANTHER" id="PTHR47414:SF1">
    <property type="entry name" value="PEPTIDYL-PROLYL CIS-TRANS ISOMERASE FKBP20-2, CHLOROPLASTIC"/>
    <property type="match status" value="1"/>
</dbReference>
<comment type="caution">
    <text evidence="2">The sequence shown here is derived from an EMBL/GenBank/DDBJ whole genome shotgun (WGS) entry which is preliminary data.</text>
</comment>
<reference evidence="2" key="1">
    <citation type="submission" date="2022-12" db="EMBL/GenBank/DDBJ databases">
        <title>Draft genome assemblies for two species of Escallonia (Escalloniales).</title>
        <authorList>
            <person name="Chanderbali A."/>
            <person name="Dervinis C."/>
            <person name="Anghel I."/>
            <person name="Soltis D."/>
            <person name="Soltis P."/>
            <person name="Zapata F."/>
        </authorList>
    </citation>
    <scope>NUCLEOTIDE SEQUENCE</scope>
    <source>
        <strain evidence="2">UCBG64.0493</strain>
        <tissue evidence="2">Leaf</tissue>
    </source>
</reference>
<sequence>MGRADNCGSNASINFPLVYFLRINILCTASEQNGYISPYDEKLRQKQLLLLLCSSGLFPTLPSSRKTKSKNPYDEKRLLEQNKRVQRENNAPEDFPSIVREGFDDEVMASENYIR</sequence>
<evidence type="ECO:0000313" key="3">
    <source>
        <dbReference type="Proteomes" id="UP001188597"/>
    </source>
</evidence>
<dbReference type="InterPro" id="IPR044239">
    <property type="entry name" value="FKBP20-2-like"/>
</dbReference>
<organism evidence="2 3">
    <name type="scientific">Escallonia herrerae</name>
    <dbReference type="NCBI Taxonomy" id="1293975"/>
    <lineage>
        <taxon>Eukaryota</taxon>
        <taxon>Viridiplantae</taxon>
        <taxon>Streptophyta</taxon>
        <taxon>Embryophyta</taxon>
        <taxon>Tracheophyta</taxon>
        <taxon>Spermatophyta</taxon>
        <taxon>Magnoliopsida</taxon>
        <taxon>eudicotyledons</taxon>
        <taxon>Gunneridae</taxon>
        <taxon>Pentapetalae</taxon>
        <taxon>asterids</taxon>
        <taxon>campanulids</taxon>
        <taxon>Escalloniales</taxon>
        <taxon>Escalloniaceae</taxon>
        <taxon>Escallonia</taxon>
    </lineage>
</organism>
<evidence type="ECO:0000313" key="2">
    <source>
        <dbReference type="EMBL" id="KAK2996923.1"/>
    </source>
</evidence>
<evidence type="ECO:0000256" key="1">
    <source>
        <dbReference type="SAM" id="MobiDB-lite"/>
    </source>
</evidence>
<keyword evidence="3" id="KW-1185">Reference proteome</keyword>
<dbReference type="Proteomes" id="UP001188597">
    <property type="component" value="Unassembled WGS sequence"/>
</dbReference>
<dbReference type="EMBL" id="JAVXUP010004589">
    <property type="protein sequence ID" value="KAK2996923.1"/>
    <property type="molecule type" value="Genomic_DNA"/>
</dbReference>
<protein>
    <submittedName>
        <fullName evidence="2">Uncharacterized protein</fullName>
    </submittedName>
</protein>
<dbReference type="AlphaFoldDB" id="A0AA88S6A1"/>
<name>A0AA88S6A1_9ASTE</name>
<accession>A0AA88S6A1</accession>
<gene>
    <name evidence="2" type="ORF">RJ639_026565</name>
</gene>